<sequence length="721" mass="82933">MDYDDLQKTDPRRWRLLTNEEGVHNWHYLSQQDADDPTRAQTCAEKYFLGLPTNLPTLPAAHSFEDAARNGLTFYEKLQQDDGHWASSYGGPSFLLPGIVFALYITEQNIPQPWAIEMTRWICRYQNDDGGWGLHTEGTTTVFATVLYYVALRILGMKESHKIAVRARERLQYLGGALQSAQWGRYWLASLNLYDWDGVQPVPSEMWILPTWLPFHPWRWWVQCRAVYLPVSFLYSNKHQMPLNDLLRDLRREIYTQPYESIKFSSHMNCVGPLECKRPLSGFLAVANRVLQVWGRYLRPSWMHNRANDTVRQLIRREDENTSYNDIAPVNKAFHMVSVYFSDGPESEAVKLHAEKILPYLWRGQDGMNCGGTNGTQVWDTAFSVIGIAEAGLAREPRFRDTLEKAHKFLDVSQFHDDLKDPFRQRRKGGWPFSTKDNGYIVSDCAAEGMKATLLLQEECGFDNLISTDRLYDCVETLLSMQNPDHGFGSYERTRAGTYVEAFNPAEIFDRCMIEYSYPECTAAVLLSLSLFRKHHPSYASKRIQSTIRSGTWFLERSQNPDGSWYGSWGICFTYGTMFGLDGLAAAGQDYTTSEHVRRACEFLVGKQKQDGGWGEHWESCNQGVYVEHERSQVVNTAWAVLGLMSARYPDHTVVARGLNLIHRRQQPNGEWLQEAVEGIFNGTCTIEYPTYKFHWPIRALGRFQHDYIPSLRKGDVLKVG</sequence>
<protein>
    <recommendedName>
        <fullName evidence="7">Terpene cyclase/mutase family member</fullName>
        <ecNumber evidence="7">5.4.99.-</ecNumber>
    </recommendedName>
</protein>
<evidence type="ECO:0000259" key="8">
    <source>
        <dbReference type="Pfam" id="PF13243"/>
    </source>
</evidence>
<dbReference type="GO" id="GO:0000250">
    <property type="term" value="F:lanosterol synthase activity"/>
    <property type="evidence" value="ECO:0007669"/>
    <property type="project" value="TreeGrafter"/>
</dbReference>
<keyword evidence="6 7" id="KW-0413">Isomerase</keyword>
<proteinExistence type="inferred from homology"/>
<keyword evidence="5" id="KW-0443">Lipid metabolism</keyword>
<dbReference type="GO" id="GO:0016104">
    <property type="term" value="P:triterpenoid biosynthetic process"/>
    <property type="evidence" value="ECO:0007669"/>
    <property type="project" value="InterPro"/>
</dbReference>
<organism evidence="10 11">
    <name type="scientific">Melanomma pulvis-pyrius CBS 109.77</name>
    <dbReference type="NCBI Taxonomy" id="1314802"/>
    <lineage>
        <taxon>Eukaryota</taxon>
        <taxon>Fungi</taxon>
        <taxon>Dikarya</taxon>
        <taxon>Ascomycota</taxon>
        <taxon>Pezizomycotina</taxon>
        <taxon>Dothideomycetes</taxon>
        <taxon>Pleosporomycetidae</taxon>
        <taxon>Pleosporales</taxon>
        <taxon>Melanommataceae</taxon>
        <taxon>Melanomma</taxon>
    </lineage>
</organism>
<evidence type="ECO:0000259" key="9">
    <source>
        <dbReference type="Pfam" id="PF13249"/>
    </source>
</evidence>
<dbReference type="Gene3D" id="6.20.120.20">
    <property type="match status" value="1"/>
</dbReference>
<evidence type="ECO:0000256" key="1">
    <source>
        <dbReference type="ARBA" id="ARBA00009755"/>
    </source>
</evidence>
<reference evidence="10" key="1">
    <citation type="journal article" date="2020" name="Stud. Mycol.">
        <title>101 Dothideomycetes genomes: a test case for predicting lifestyles and emergence of pathogens.</title>
        <authorList>
            <person name="Haridas S."/>
            <person name="Albert R."/>
            <person name="Binder M."/>
            <person name="Bloem J."/>
            <person name="Labutti K."/>
            <person name="Salamov A."/>
            <person name="Andreopoulos B."/>
            <person name="Baker S."/>
            <person name="Barry K."/>
            <person name="Bills G."/>
            <person name="Bluhm B."/>
            <person name="Cannon C."/>
            <person name="Castanera R."/>
            <person name="Culley D."/>
            <person name="Daum C."/>
            <person name="Ezra D."/>
            <person name="Gonzalez J."/>
            <person name="Henrissat B."/>
            <person name="Kuo A."/>
            <person name="Liang C."/>
            <person name="Lipzen A."/>
            <person name="Lutzoni F."/>
            <person name="Magnuson J."/>
            <person name="Mondo S."/>
            <person name="Nolan M."/>
            <person name="Ohm R."/>
            <person name="Pangilinan J."/>
            <person name="Park H.-J."/>
            <person name="Ramirez L."/>
            <person name="Alfaro M."/>
            <person name="Sun H."/>
            <person name="Tritt A."/>
            <person name="Yoshinaga Y."/>
            <person name="Zwiers L.-H."/>
            <person name="Turgeon B."/>
            <person name="Goodwin S."/>
            <person name="Spatafora J."/>
            <person name="Crous P."/>
            <person name="Grigoriev I."/>
        </authorList>
    </citation>
    <scope>NUCLEOTIDE SEQUENCE</scope>
    <source>
        <strain evidence="10">CBS 109.77</strain>
    </source>
</reference>
<dbReference type="Proteomes" id="UP000799757">
    <property type="component" value="Unassembled WGS sequence"/>
</dbReference>
<dbReference type="InterPro" id="IPR018333">
    <property type="entry name" value="Squalene_cyclase"/>
</dbReference>
<dbReference type="InterPro" id="IPR008930">
    <property type="entry name" value="Terpenoid_cyclase/PrenylTrfase"/>
</dbReference>
<dbReference type="InterPro" id="IPR032696">
    <property type="entry name" value="SQ_cyclase_C"/>
</dbReference>
<dbReference type="FunFam" id="1.50.10.20:FF:000003">
    <property type="entry name" value="Terpene cyclase/mutase family member"/>
    <property type="match status" value="1"/>
</dbReference>
<evidence type="ECO:0000256" key="4">
    <source>
        <dbReference type="ARBA" id="ARBA00022955"/>
    </source>
</evidence>
<evidence type="ECO:0000256" key="5">
    <source>
        <dbReference type="ARBA" id="ARBA00023098"/>
    </source>
</evidence>
<keyword evidence="4" id="KW-0752">Steroid biosynthesis</keyword>
<evidence type="ECO:0000256" key="7">
    <source>
        <dbReference type="RuleBase" id="RU362003"/>
    </source>
</evidence>
<dbReference type="Pfam" id="PF13249">
    <property type="entry name" value="SQHop_cyclase_N"/>
    <property type="match status" value="1"/>
</dbReference>
<dbReference type="Gene3D" id="1.50.10.20">
    <property type="match status" value="2"/>
</dbReference>
<feature type="domain" description="Squalene cyclase N-terminal" evidence="9">
    <location>
        <begin position="77"/>
        <end position="331"/>
    </location>
</feature>
<dbReference type="GO" id="GO:0005811">
    <property type="term" value="C:lipid droplet"/>
    <property type="evidence" value="ECO:0007669"/>
    <property type="project" value="InterPro"/>
</dbReference>
<dbReference type="PANTHER" id="PTHR11764:SF20">
    <property type="entry name" value="LANOSTEROL SYNTHASE"/>
    <property type="match status" value="1"/>
</dbReference>
<evidence type="ECO:0000256" key="2">
    <source>
        <dbReference type="ARBA" id="ARBA00022516"/>
    </source>
</evidence>
<evidence type="ECO:0000256" key="6">
    <source>
        <dbReference type="ARBA" id="ARBA00023235"/>
    </source>
</evidence>
<dbReference type="InterPro" id="IPR032697">
    <property type="entry name" value="SQ_cyclase_N"/>
</dbReference>
<evidence type="ECO:0000256" key="3">
    <source>
        <dbReference type="ARBA" id="ARBA00022737"/>
    </source>
</evidence>
<keyword evidence="3" id="KW-0677">Repeat</keyword>
<dbReference type="PROSITE" id="PS01074">
    <property type="entry name" value="TERPENE_SYNTHASES"/>
    <property type="match status" value="1"/>
</dbReference>
<keyword evidence="11" id="KW-1185">Reference proteome</keyword>
<dbReference type="PANTHER" id="PTHR11764">
    <property type="entry name" value="TERPENE CYCLASE/MUTASE FAMILY MEMBER"/>
    <property type="match status" value="1"/>
</dbReference>
<dbReference type="EC" id="5.4.99.-" evidence="7"/>
<evidence type="ECO:0000313" key="10">
    <source>
        <dbReference type="EMBL" id="KAF2797854.1"/>
    </source>
</evidence>
<name>A0A6A6XNM7_9PLEO</name>
<dbReference type="Pfam" id="PF13243">
    <property type="entry name" value="SQHop_cyclase_C"/>
    <property type="match status" value="1"/>
</dbReference>
<keyword evidence="2" id="KW-0444">Lipid biosynthesis</keyword>
<feature type="domain" description="Squalene cyclase C-terminal" evidence="8">
    <location>
        <begin position="378"/>
        <end position="705"/>
    </location>
</feature>
<dbReference type="AlphaFoldDB" id="A0A6A6XNM7"/>
<dbReference type="EMBL" id="MU001797">
    <property type="protein sequence ID" value="KAF2797854.1"/>
    <property type="molecule type" value="Genomic_DNA"/>
</dbReference>
<dbReference type="SUPFAM" id="SSF48239">
    <property type="entry name" value="Terpenoid cyclases/Protein prenyltransferases"/>
    <property type="match status" value="2"/>
</dbReference>
<dbReference type="NCBIfam" id="TIGR01787">
    <property type="entry name" value="squalene_cyclas"/>
    <property type="match status" value="1"/>
</dbReference>
<dbReference type="OrthoDB" id="21502at2759"/>
<comment type="similarity">
    <text evidence="1 7">Belongs to the terpene cyclase/mutase family.</text>
</comment>
<dbReference type="GO" id="GO:0006696">
    <property type="term" value="P:ergosterol biosynthetic process"/>
    <property type="evidence" value="ECO:0007669"/>
    <property type="project" value="TreeGrafter"/>
</dbReference>
<gene>
    <name evidence="10" type="ORF">K505DRAFT_322293</name>
</gene>
<dbReference type="SFLD" id="SFLDG01016">
    <property type="entry name" value="Prenyltransferase_Like_2"/>
    <property type="match status" value="1"/>
</dbReference>
<evidence type="ECO:0000313" key="11">
    <source>
        <dbReference type="Proteomes" id="UP000799757"/>
    </source>
</evidence>
<dbReference type="CDD" id="cd02892">
    <property type="entry name" value="SQCY_1"/>
    <property type="match status" value="1"/>
</dbReference>
<accession>A0A6A6XNM7</accession>
<dbReference type="InterPro" id="IPR002365">
    <property type="entry name" value="Terpene_synthase_CS"/>
</dbReference>